<gene>
    <name evidence="3" type="ORF">SAMN05216219_0866</name>
</gene>
<evidence type="ECO:0000259" key="2">
    <source>
        <dbReference type="Pfam" id="PF07510"/>
    </source>
</evidence>
<keyword evidence="4" id="KW-1185">Reference proteome</keyword>
<dbReference type="PANTHER" id="PTHR24094:SF15">
    <property type="entry name" value="AMP-DEPENDENT SYNTHETASE_LIGASE DOMAIN-CONTAINING PROTEIN-RELATED"/>
    <property type="match status" value="1"/>
</dbReference>
<dbReference type="Pfam" id="PF07510">
    <property type="entry name" value="GmrSD_C"/>
    <property type="match status" value="1"/>
</dbReference>
<feature type="compositionally biased region" description="Polar residues" evidence="1">
    <location>
        <begin position="13"/>
        <end position="27"/>
    </location>
</feature>
<dbReference type="AlphaFoldDB" id="A0A1I4ZJQ3"/>
<dbReference type="OrthoDB" id="5196645at2"/>
<feature type="domain" description="GmrSD restriction endonucleases C-terminal" evidence="2">
    <location>
        <begin position="149"/>
        <end position="247"/>
    </location>
</feature>
<organism evidence="3 4">
    <name type="scientific">Mycetocola miduiensis</name>
    <dbReference type="NCBI Taxonomy" id="995034"/>
    <lineage>
        <taxon>Bacteria</taxon>
        <taxon>Bacillati</taxon>
        <taxon>Actinomycetota</taxon>
        <taxon>Actinomycetes</taxon>
        <taxon>Micrococcales</taxon>
        <taxon>Microbacteriaceae</taxon>
        <taxon>Mycetocola</taxon>
    </lineage>
</organism>
<dbReference type="PANTHER" id="PTHR24094">
    <property type="entry name" value="SECRETED PROTEIN"/>
    <property type="match status" value="1"/>
</dbReference>
<dbReference type="EMBL" id="FOVM01000002">
    <property type="protein sequence ID" value="SFN50495.1"/>
    <property type="molecule type" value="Genomic_DNA"/>
</dbReference>
<evidence type="ECO:0000256" key="1">
    <source>
        <dbReference type="SAM" id="MobiDB-lite"/>
    </source>
</evidence>
<feature type="region of interest" description="Disordered" evidence="1">
    <location>
        <begin position="1"/>
        <end position="67"/>
    </location>
</feature>
<accession>A0A1I4ZJQ3</accession>
<name>A0A1I4ZJQ3_9MICO</name>
<dbReference type="Proteomes" id="UP000198867">
    <property type="component" value="Unassembled WGS sequence"/>
</dbReference>
<proteinExistence type="predicted"/>
<dbReference type="InterPro" id="IPR011089">
    <property type="entry name" value="GmrSD_C"/>
</dbReference>
<reference evidence="4" key="1">
    <citation type="submission" date="2016-10" db="EMBL/GenBank/DDBJ databases">
        <authorList>
            <person name="Varghese N."/>
            <person name="Submissions S."/>
        </authorList>
    </citation>
    <scope>NUCLEOTIDE SEQUENCE [LARGE SCALE GENOMIC DNA]</scope>
    <source>
        <strain evidence="4">CGMCC 1.11101</strain>
    </source>
</reference>
<evidence type="ECO:0000313" key="4">
    <source>
        <dbReference type="Proteomes" id="UP000198867"/>
    </source>
</evidence>
<evidence type="ECO:0000313" key="3">
    <source>
        <dbReference type="EMBL" id="SFN50495.1"/>
    </source>
</evidence>
<feature type="compositionally biased region" description="Low complexity" evidence="1">
    <location>
        <begin position="1"/>
        <end position="12"/>
    </location>
</feature>
<sequence length="265" mass="27360">MLSATVAAAGAANSEQPTIAVQATATPSAVAAPHPSQPSDLADDAPAEPTAAVPRSEEAPVDGSDTTATGTTVLALLATIPVKGKAPKTGYERTGMFGSAWLDVDRNGCDTRNDILARDLTAVVTSGTCKVMSGNLVSPFTAESISFVRGQDTSALVQIDHVVSLSNAWQTGAQQLTRAQRETLANDPINLLAVDGGSNAQKGDGDTATWLPANKAFRCGYVTRQVSVKATYGLWVTPAERDAMARVLSSCPGEIALTSSFTPRG</sequence>
<dbReference type="RefSeq" id="WP_090709669.1">
    <property type="nucleotide sequence ID" value="NZ_FOVM01000002.1"/>
</dbReference>
<protein>
    <recommendedName>
        <fullName evidence="2">GmrSD restriction endonucleases C-terminal domain-containing protein</fullName>
    </recommendedName>
</protein>
<dbReference type="STRING" id="995034.SAMN05216219_0866"/>